<dbReference type="InterPro" id="IPR057754">
    <property type="entry name" value="PI4-kinase_beta/PIK1_cat"/>
</dbReference>
<dbReference type="GO" id="GO:0046854">
    <property type="term" value="P:phosphatidylinositol phosphate biosynthetic process"/>
    <property type="evidence" value="ECO:0007669"/>
    <property type="project" value="InterPro"/>
</dbReference>
<dbReference type="InterPro" id="IPR049160">
    <property type="entry name" value="PI4KB-PIK1_PIK"/>
</dbReference>
<feature type="compositionally biased region" description="Basic and acidic residues" evidence="5">
    <location>
        <begin position="284"/>
        <end position="295"/>
    </location>
</feature>
<dbReference type="FunFam" id="1.10.1070.11:FF:000016">
    <property type="entry name" value="PIK1p Phosphatidylinositol 4-kinase"/>
    <property type="match status" value="1"/>
</dbReference>
<feature type="compositionally biased region" description="Basic and acidic residues" evidence="5">
    <location>
        <begin position="194"/>
        <end position="206"/>
    </location>
</feature>
<dbReference type="SMART" id="SM00146">
    <property type="entry name" value="PI3Kc"/>
    <property type="match status" value="1"/>
</dbReference>
<dbReference type="InterPro" id="IPR018936">
    <property type="entry name" value="PI3/4_kinase_CS"/>
</dbReference>
<dbReference type="SUPFAM" id="SSF48371">
    <property type="entry name" value="ARM repeat"/>
    <property type="match status" value="1"/>
</dbReference>
<feature type="region of interest" description="Disordered" evidence="5">
    <location>
        <begin position="600"/>
        <end position="636"/>
    </location>
</feature>
<dbReference type="Proteomes" id="UP000030680">
    <property type="component" value="Unassembled WGS sequence"/>
</dbReference>
<dbReference type="OMA" id="YEESFAY"/>
<proteinExistence type="predicted"/>
<protein>
    <recommendedName>
        <fullName evidence="2">1-phosphatidylinositol 4-kinase</fullName>
        <ecNumber evidence="2">2.7.1.67</ecNumber>
    </recommendedName>
</protein>
<dbReference type="GeneID" id="17087774"/>
<dbReference type="CDD" id="cd05168">
    <property type="entry name" value="PI4Kc_III_beta"/>
    <property type="match status" value="1"/>
</dbReference>
<dbReference type="EC" id="2.7.1.67" evidence="2"/>
<organism evidence="8 9">
    <name type="scientific">Galdieria sulphuraria</name>
    <name type="common">Red alga</name>
    <dbReference type="NCBI Taxonomy" id="130081"/>
    <lineage>
        <taxon>Eukaryota</taxon>
        <taxon>Rhodophyta</taxon>
        <taxon>Bangiophyceae</taxon>
        <taxon>Galdieriales</taxon>
        <taxon>Galdieriaceae</taxon>
        <taxon>Galdieria</taxon>
    </lineage>
</organism>
<comment type="catalytic activity">
    <reaction evidence="1">
        <text>a 1,2-diacyl-sn-glycero-3-phospho-(1D-myo-inositol) + ATP = a 1,2-diacyl-sn-glycero-3-phospho-(1D-myo-inositol 4-phosphate) + ADP + H(+)</text>
        <dbReference type="Rhea" id="RHEA:19877"/>
        <dbReference type="ChEBI" id="CHEBI:15378"/>
        <dbReference type="ChEBI" id="CHEBI:30616"/>
        <dbReference type="ChEBI" id="CHEBI:57880"/>
        <dbReference type="ChEBI" id="CHEBI:58178"/>
        <dbReference type="ChEBI" id="CHEBI:456216"/>
        <dbReference type="EC" id="2.7.1.67"/>
    </reaction>
</comment>
<evidence type="ECO:0000313" key="8">
    <source>
        <dbReference type="EMBL" id="EME28937.1"/>
    </source>
</evidence>
<dbReference type="eggNOG" id="KOG0903">
    <property type="taxonomic scope" value="Eukaryota"/>
</dbReference>
<feature type="domain" description="PI3K/PI4K catalytic" evidence="6">
    <location>
        <begin position="680"/>
        <end position="949"/>
    </location>
</feature>
<dbReference type="Pfam" id="PF21245">
    <property type="entry name" value="PI4KB-PIK1_PIK"/>
    <property type="match status" value="1"/>
</dbReference>
<feature type="region of interest" description="Disordered" evidence="5">
    <location>
        <begin position="182"/>
        <end position="208"/>
    </location>
</feature>
<dbReference type="GO" id="GO:0005737">
    <property type="term" value="C:cytoplasm"/>
    <property type="evidence" value="ECO:0007669"/>
    <property type="project" value="TreeGrafter"/>
</dbReference>
<dbReference type="EMBL" id="KB454514">
    <property type="protein sequence ID" value="EME28937.1"/>
    <property type="molecule type" value="Genomic_DNA"/>
</dbReference>
<feature type="compositionally biased region" description="Low complexity" evidence="5">
    <location>
        <begin position="607"/>
        <end position="630"/>
    </location>
</feature>
<gene>
    <name evidence="8" type="ORF">Gasu_36730</name>
</gene>
<keyword evidence="9" id="KW-1185">Reference proteome</keyword>
<evidence type="ECO:0000259" key="6">
    <source>
        <dbReference type="PROSITE" id="PS50290"/>
    </source>
</evidence>
<feature type="domain" description="PIK helical" evidence="7">
    <location>
        <begin position="1"/>
        <end position="150"/>
    </location>
</feature>
<dbReference type="InterPro" id="IPR036940">
    <property type="entry name" value="PI3/4_kinase_cat_sf"/>
</dbReference>
<dbReference type="PROSITE" id="PS00915">
    <property type="entry name" value="PI3_4_KINASE_1"/>
    <property type="match status" value="1"/>
</dbReference>
<evidence type="ECO:0000256" key="5">
    <source>
        <dbReference type="SAM" id="MobiDB-lite"/>
    </source>
</evidence>
<keyword evidence="3 8" id="KW-0808">Transferase</keyword>
<dbReference type="PROSITE" id="PS51545">
    <property type="entry name" value="PIK_HELICAL"/>
    <property type="match status" value="1"/>
</dbReference>
<dbReference type="GO" id="GO:0016020">
    <property type="term" value="C:membrane"/>
    <property type="evidence" value="ECO:0007669"/>
    <property type="project" value="TreeGrafter"/>
</dbReference>
<dbReference type="OrthoDB" id="10264149at2759"/>
<dbReference type="Gene3D" id="1.10.1070.11">
    <property type="entry name" value="Phosphatidylinositol 3-/4-kinase, catalytic domain"/>
    <property type="match status" value="1"/>
</dbReference>
<dbReference type="RefSeq" id="XP_005705457.1">
    <property type="nucleotide sequence ID" value="XM_005705400.1"/>
</dbReference>
<dbReference type="InterPro" id="IPR011009">
    <property type="entry name" value="Kinase-like_dom_sf"/>
</dbReference>
<dbReference type="PANTHER" id="PTHR10048:SF22">
    <property type="entry name" value="PHOSPHATIDYLINOSITOL 4-KINASE BETA"/>
    <property type="match status" value="1"/>
</dbReference>
<evidence type="ECO:0000256" key="4">
    <source>
        <dbReference type="ARBA" id="ARBA00022777"/>
    </source>
</evidence>
<dbReference type="PROSITE" id="PS00916">
    <property type="entry name" value="PI3_4_KINASE_2"/>
    <property type="match status" value="1"/>
</dbReference>
<dbReference type="InterPro" id="IPR000403">
    <property type="entry name" value="PI3/4_kinase_cat_dom"/>
</dbReference>
<accession>M2XFY2</accession>
<dbReference type="Gramene" id="EME28937">
    <property type="protein sequence ID" value="EME28937"/>
    <property type="gene ID" value="Gasu_36730"/>
</dbReference>
<dbReference type="AlphaFoldDB" id="M2XFY2"/>
<dbReference type="PROSITE" id="PS50290">
    <property type="entry name" value="PI3_4_KINASE_3"/>
    <property type="match status" value="1"/>
</dbReference>
<dbReference type="InterPro" id="IPR016024">
    <property type="entry name" value="ARM-type_fold"/>
</dbReference>
<dbReference type="Pfam" id="PF00454">
    <property type="entry name" value="PI3_PI4_kinase"/>
    <property type="match status" value="1"/>
</dbReference>
<feature type="region of interest" description="Disordered" evidence="5">
    <location>
        <begin position="241"/>
        <end position="295"/>
    </location>
</feature>
<dbReference type="KEGG" id="gsl:Gasu_36730"/>
<dbReference type="PANTHER" id="PTHR10048">
    <property type="entry name" value="PHOSPHATIDYLINOSITOL KINASE"/>
    <property type="match status" value="1"/>
</dbReference>
<evidence type="ECO:0000256" key="3">
    <source>
        <dbReference type="ARBA" id="ARBA00022679"/>
    </source>
</evidence>
<dbReference type="Gene3D" id="1.25.40.70">
    <property type="entry name" value="Phosphatidylinositol 3-kinase, accessory domain (PIK)"/>
    <property type="match status" value="1"/>
</dbReference>
<dbReference type="GO" id="GO:0048015">
    <property type="term" value="P:phosphatidylinositol-mediated signaling"/>
    <property type="evidence" value="ECO:0007669"/>
    <property type="project" value="TreeGrafter"/>
</dbReference>
<reference evidence="9" key="1">
    <citation type="journal article" date="2013" name="Science">
        <title>Gene transfer from bacteria and archaea facilitated evolution of an extremophilic eukaryote.</title>
        <authorList>
            <person name="Schonknecht G."/>
            <person name="Chen W.H."/>
            <person name="Ternes C.M."/>
            <person name="Barbier G.G."/>
            <person name="Shrestha R.P."/>
            <person name="Stanke M."/>
            <person name="Brautigam A."/>
            <person name="Baker B.J."/>
            <person name="Banfield J.F."/>
            <person name="Garavito R.M."/>
            <person name="Carr K."/>
            <person name="Wilkerson C."/>
            <person name="Rensing S.A."/>
            <person name="Gagneul D."/>
            <person name="Dickenson N.E."/>
            <person name="Oesterhelt C."/>
            <person name="Lercher M.J."/>
            <person name="Weber A.P."/>
        </authorList>
    </citation>
    <scope>NUCLEOTIDE SEQUENCE [LARGE SCALE GENOMIC DNA]</scope>
    <source>
        <strain evidence="9">074W</strain>
    </source>
</reference>
<keyword evidence="4 8" id="KW-0418">Kinase</keyword>
<evidence type="ECO:0000313" key="9">
    <source>
        <dbReference type="Proteomes" id="UP000030680"/>
    </source>
</evidence>
<dbReference type="InterPro" id="IPR042236">
    <property type="entry name" value="PI3K_accessory_sf"/>
</dbReference>
<dbReference type="InterPro" id="IPR015433">
    <property type="entry name" value="PI3/4_kinase"/>
</dbReference>
<sequence>MDPTAFIVRDLDKELPQVSRNNDTEKKRGRSSSDLSMGWLLRLFRSDFFDAWMAVTYLYRYRSSRGVHDYLCNELYKLSDEDLELYLPQLCNLLVHHAQDSVALEKFVMDKCAQSMHFALQVYWFLQAACEDCHRERLPRVQQLRTLCETAAVNGYYQSTSLPAPYNEESLLTKDLHPSLSANDILKGTTRSRSNSEPEPFHRSRVSDISSLGSFHSEASRSLNSSPRFKEKKHEELYLRQENISGASSSSTPEKKSSHLSVMNHFGNRTKPPKMPSSANHLNRAQDRKEEESSSIVKDDIQLDELISQQMRELVEDLLYRVERNLLLKQDWLETGFILSEEYFEAALSMNDALSLCRKASGIIDIGETSHDEEVSNIIEYQKIGMEELKVSNSFGMEKVDDSCVKPNKVLDTRSESTNQLSPELKAMLASKQERFDYFNDGLVFVKQLVRLSSAARDAPSDKRYSFIQRGLDRINELFLRRMSGLESHPSPLKPPPQLPSLEWLAQQGRAVALRSLHLPIARAVSRVLRILRFVPEETIVFPTRTRVPFLVFVEVVETNMLCCSQYVFFEHMLVDDYEENDDKDIVAVMESPHIASHIARKRTLSSEETPPSSKETRSGSVESSTTPSSKQKEHVRNAVYGNSVTAVNMEEYVESGKEDLEDPDSIISRDAALLAVYGEIWHWKAERIRKASPFGHFSGWKLASFIVKAGDDLRQEQLAVQLIAQFRNIFVEEDLELWVRPFTVVCLSADSGLVETLPDAVSLHALKKRTPNFVTLLDYFERVYGGKDSKRFRRAQRNFVESMAGYSLVCYLLQIKDRHNGNIMLDSQGRVIHIDFGFMLGNSPGSIRFESAPFKLTAEFVDVMGGTHSEAFQYFRELMVQGFLAARKHHEKLTTLVEIMIEGTKIPCMHGGHSVLESFRQRFCLGLLENECIHHMLSLIDESVDNWRTRQYDRYQFYTNGIL</sequence>
<dbReference type="SUPFAM" id="SSF56112">
    <property type="entry name" value="Protein kinase-like (PK-like)"/>
    <property type="match status" value="1"/>
</dbReference>
<evidence type="ECO:0000256" key="1">
    <source>
        <dbReference type="ARBA" id="ARBA00001686"/>
    </source>
</evidence>
<dbReference type="GO" id="GO:0004430">
    <property type="term" value="F:1-phosphatidylinositol 4-kinase activity"/>
    <property type="evidence" value="ECO:0007669"/>
    <property type="project" value="UniProtKB-EC"/>
</dbReference>
<dbReference type="Gene3D" id="3.30.1010.10">
    <property type="entry name" value="Phosphatidylinositol 3-kinase Catalytic Subunit, Chain A, domain 4"/>
    <property type="match status" value="1"/>
</dbReference>
<evidence type="ECO:0000256" key="2">
    <source>
        <dbReference type="ARBA" id="ARBA00012169"/>
    </source>
</evidence>
<dbReference type="InterPro" id="IPR001263">
    <property type="entry name" value="PI3K_accessory_dom"/>
</dbReference>
<name>M2XFY2_GALSU</name>
<evidence type="ECO:0000259" key="7">
    <source>
        <dbReference type="PROSITE" id="PS51545"/>
    </source>
</evidence>
<dbReference type="STRING" id="130081.M2XFY2"/>